<dbReference type="Pfam" id="PF00378">
    <property type="entry name" value="ECH_1"/>
    <property type="match status" value="1"/>
</dbReference>
<accession>F5L9G9</accession>
<organism evidence="4 5">
    <name type="scientific">Caldalkalibacillus thermarum (strain TA2.A1)</name>
    <dbReference type="NCBI Taxonomy" id="986075"/>
    <lineage>
        <taxon>Bacteria</taxon>
        <taxon>Bacillati</taxon>
        <taxon>Bacillota</taxon>
        <taxon>Bacilli</taxon>
        <taxon>Bacillales</taxon>
        <taxon>Bacillaceae</taxon>
        <taxon>Caldalkalibacillus</taxon>
    </lineage>
</organism>
<evidence type="ECO:0000313" key="4">
    <source>
        <dbReference type="EMBL" id="EGL81956.1"/>
    </source>
</evidence>
<dbReference type="Gene3D" id="1.10.12.10">
    <property type="entry name" value="Lyase 2-enoyl-coa Hydratase, Chain A, domain 2"/>
    <property type="match status" value="1"/>
</dbReference>
<dbReference type="FunFam" id="1.10.12.10:FF:000001">
    <property type="entry name" value="Probable enoyl-CoA hydratase, mitochondrial"/>
    <property type="match status" value="1"/>
</dbReference>
<dbReference type="Proteomes" id="UP000010716">
    <property type="component" value="Unassembled WGS sequence"/>
</dbReference>
<evidence type="ECO:0000313" key="5">
    <source>
        <dbReference type="Proteomes" id="UP000010716"/>
    </source>
</evidence>
<protein>
    <submittedName>
        <fullName evidence="4">Enoyl-CoA hydratase/isomerase</fullName>
    </submittedName>
</protein>
<dbReference type="PROSITE" id="PS00166">
    <property type="entry name" value="ENOYL_COA_HYDRATASE"/>
    <property type="match status" value="1"/>
</dbReference>
<dbReference type="InterPro" id="IPR018376">
    <property type="entry name" value="Enoyl-CoA_hyd/isom_CS"/>
</dbReference>
<dbReference type="SUPFAM" id="SSF52096">
    <property type="entry name" value="ClpP/crotonase"/>
    <property type="match status" value="1"/>
</dbReference>
<dbReference type="Gene3D" id="3.90.226.10">
    <property type="entry name" value="2-enoyl-CoA Hydratase, Chain A, domain 1"/>
    <property type="match status" value="1"/>
</dbReference>
<dbReference type="EMBL" id="AFCE01000158">
    <property type="protein sequence ID" value="EGL81956.1"/>
    <property type="molecule type" value="Genomic_DNA"/>
</dbReference>
<sequence>MEKVTFDTELGLQNVRLEKEGGRAILTLNRPDNLNALNYQTLCELGEALEAIRYDRSIRAVLLRGEGKGFCVGADLKERKTLTDDQVRRNVHKIRTVCDQLEALPQPTIAVLHGYAFGGGFELALACDFRYAHPETKMGLTEVSLGIIPGAGGTIRLPKLIGKAKAKELIMMAKRIEAREAEQLGLLNGTAENVWELALEAARRLEEMAPLAVIQAKHAIDHGFDVDTQTGMAIENKAYEVLIPTEDRVEALEAFSEKRKPQFKGR</sequence>
<dbReference type="CDD" id="cd06558">
    <property type="entry name" value="crotonase-like"/>
    <property type="match status" value="1"/>
</dbReference>
<dbReference type="InterPro" id="IPR029045">
    <property type="entry name" value="ClpP/crotonase-like_dom_sf"/>
</dbReference>
<dbReference type="InterPro" id="IPR001753">
    <property type="entry name" value="Enoyl-CoA_hydra/iso"/>
</dbReference>
<dbReference type="GO" id="GO:0016836">
    <property type="term" value="F:hydro-lyase activity"/>
    <property type="evidence" value="ECO:0007669"/>
    <property type="project" value="UniProtKB-ARBA"/>
</dbReference>
<keyword evidence="4" id="KW-0413">Isomerase</keyword>
<comment type="similarity">
    <text evidence="1 3">Belongs to the enoyl-CoA hydratase/isomerase family.</text>
</comment>
<evidence type="ECO:0000256" key="1">
    <source>
        <dbReference type="ARBA" id="ARBA00005254"/>
    </source>
</evidence>
<dbReference type="InterPro" id="IPR014748">
    <property type="entry name" value="Enoyl-CoA_hydra_C"/>
</dbReference>
<dbReference type="GO" id="GO:0006635">
    <property type="term" value="P:fatty acid beta-oxidation"/>
    <property type="evidence" value="ECO:0007669"/>
    <property type="project" value="TreeGrafter"/>
</dbReference>
<dbReference type="eggNOG" id="COG1024">
    <property type="taxonomic scope" value="Bacteria"/>
</dbReference>
<dbReference type="RefSeq" id="WP_007505864.1">
    <property type="nucleotide sequence ID" value="NZ_AFCE01000158.1"/>
</dbReference>
<dbReference type="FunFam" id="3.90.226.10:FF:000009">
    <property type="entry name" value="Carnitinyl-CoA dehydratase"/>
    <property type="match status" value="1"/>
</dbReference>
<comment type="caution">
    <text evidence="4">The sequence shown here is derived from an EMBL/GenBank/DDBJ whole genome shotgun (WGS) entry which is preliminary data.</text>
</comment>
<keyword evidence="2" id="KW-0456">Lyase</keyword>
<gene>
    <name evidence="4" type="ORF">CathTA2_2473</name>
</gene>
<dbReference type="PANTHER" id="PTHR11941">
    <property type="entry name" value="ENOYL-COA HYDRATASE-RELATED"/>
    <property type="match status" value="1"/>
</dbReference>
<dbReference type="AlphaFoldDB" id="F5L9G9"/>
<evidence type="ECO:0000256" key="2">
    <source>
        <dbReference type="ARBA" id="ARBA00023239"/>
    </source>
</evidence>
<dbReference type="PANTHER" id="PTHR11941:SF54">
    <property type="entry name" value="ENOYL-COA HYDRATASE, MITOCHONDRIAL"/>
    <property type="match status" value="1"/>
</dbReference>
<evidence type="ECO:0000256" key="3">
    <source>
        <dbReference type="RuleBase" id="RU003707"/>
    </source>
</evidence>
<reference evidence="4 5" key="1">
    <citation type="journal article" date="2011" name="J. Bacteriol.">
        <title>Draft genome sequence of the thermoalkaliphilic Caldalkalibacillus thermarum strain TA2.A1.</title>
        <authorList>
            <person name="Kalamorz F."/>
            <person name="Keis S."/>
            <person name="McMillan D.G."/>
            <person name="Olsson K."/>
            <person name="Stanton J.A."/>
            <person name="Stockwell P."/>
            <person name="Black M.A."/>
            <person name="Klingeman D.M."/>
            <person name="Land M.L."/>
            <person name="Han C.S."/>
            <person name="Martin S.L."/>
            <person name="Becher S.A."/>
            <person name="Peddie C.J."/>
            <person name="Morgan H.W."/>
            <person name="Matthies D."/>
            <person name="Preiss L."/>
            <person name="Meier T."/>
            <person name="Brown S.D."/>
            <person name="Cook G.M."/>
        </authorList>
    </citation>
    <scope>NUCLEOTIDE SEQUENCE [LARGE SCALE GENOMIC DNA]</scope>
    <source>
        <strain evidence="4 5">TA2.A1</strain>
    </source>
</reference>
<name>F5L9G9_CALTT</name>
<dbReference type="GO" id="GO:0016853">
    <property type="term" value="F:isomerase activity"/>
    <property type="evidence" value="ECO:0007669"/>
    <property type="project" value="UniProtKB-KW"/>
</dbReference>
<proteinExistence type="inferred from homology"/>